<dbReference type="SUPFAM" id="SSF52833">
    <property type="entry name" value="Thioredoxin-like"/>
    <property type="match status" value="1"/>
</dbReference>
<dbReference type="EMBL" id="MN740747">
    <property type="protein sequence ID" value="QHU09923.1"/>
    <property type="molecule type" value="Genomic_DNA"/>
</dbReference>
<evidence type="ECO:0000313" key="3">
    <source>
        <dbReference type="EMBL" id="QHU09923.1"/>
    </source>
</evidence>
<dbReference type="InterPro" id="IPR051063">
    <property type="entry name" value="PDI"/>
</dbReference>
<reference evidence="3" key="1">
    <citation type="journal article" date="2020" name="Nature">
        <title>Giant virus diversity and host interactions through global metagenomics.</title>
        <authorList>
            <person name="Schulz F."/>
            <person name="Roux S."/>
            <person name="Paez-Espino D."/>
            <person name="Jungbluth S."/>
            <person name="Walsh D.A."/>
            <person name="Denef V.J."/>
            <person name="McMahon K.D."/>
            <person name="Konstantinidis K.T."/>
            <person name="Eloe-Fadrosh E.A."/>
            <person name="Kyrpides N.C."/>
            <person name="Woyke T."/>
        </authorList>
    </citation>
    <scope>NUCLEOTIDE SEQUENCE</scope>
    <source>
        <strain evidence="3">GVMAG-S-1101164-164</strain>
    </source>
</reference>
<dbReference type="InterPro" id="IPR013766">
    <property type="entry name" value="Thioredoxin_domain"/>
</dbReference>
<dbReference type="PROSITE" id="PS51352">
    <property type="entry name" value="THIOREDOXIN_2"/>
    <property type="match status" value="1"/>
</dbReference>
<dbReference type="PANTHER" id="PTHR45672:SF11">
    <property type="entry name" value="PROTEIN DISULFIDE-ISOMERASE C17H9.14C"/>
    <property type="match status" value="1"/>
</dbReference>
<dbReference type="CDD" id="cd02961">
    <property type="entry name" value="PDI_a_family"/>
    <property type="match status" value="1"/>
</dbReference>
<dbReference type="GO" id="GO:0003756">
    <property type="term" value="F:protein disulfide isomerase activity"/>
    <property type="evidence" value="ECO:0007669"/>
    <property type="project" value="TreeGrafter"/>
</dbReference>
<keyword evidence="1" id="KW-0472">Membrane</keyword>
<dbReference type="PANTHER" id="PTHR45672">
    <property type="entry name" value="PROTEIN DISULFIDE-ISOMERASE C17H9.14C-RELATED"/>
    <property type="match status" value="1"/>
</dbReference>
<evidence type="ECO:0000256" key="1">
    <source>
        <dbReference type="SAM" id="Phobius"/>
    </source>
</evidence>
<name>A0A6C0JX14_9ZZZZ</name>
<organism evidence="3">
    <name type="scientific">viral metagenome</name>
    <dbReference type="NCBI Taxonomy" id="1070528"/>
    <lineage>
        <taxon>unclassified sequences</taxon>
        <taxon>metagenomes</taxon>
        <taxon>organismal metagenomes</taxon>
    </lineage>
</organism>
<dbReference type="Pfam" id="PF00085">
    <property type="entry name" value="Thioredoxin"/>
    <property type="match status" value="1"/>
</dbReference>
<feature type="domain" description="Thioredoxin" evidence="2">
    <location>
        <begin position="25"/>
        <end position="140"/>
    </location>
</feature>
<dbReference type="AlphaFoldDB" id="A0A6C0JX14"/>
<feature type="transmembrane region" description="Helical" evidence="1">
    <location>
        <begin position="5"/>
        <end position="22"/>
    </location>
</feature>
<dbReference type="GO" id="GO:0005783">
    <property type="term" value="C:endoplasmic reticulum"/>
    <property type="evidence" value="ECO:0007669"/>
    <property type="project" value="TreeGrafter"/>
</dbReference>
<proteinExistence type="predicted"/>
<keyword evidence="1" id="KW-0812">Transmembrane</keyword>
<dbReference type="Gene3D" id="3.40.30.10">
    <property type="entry name" value="Glutaredoxin"/>
    <property type="match status" value="1"/>
</dbReference>
<dbReference type="InterPro" id="IPR036249">
    <property type="entry name" value="Thioredoxin-like_sf"/>
</dbReference>
<accession>A0A6C0JX14</accession>
<keyword evidence="1" id="KW-1133">Transmembrane helix</keyword>
<evidence type="ECO:0000259" key="2">
    <source>
        <dbReference type="PROSITE" id="PS51352"/>
    </source>
</evidence>
<dbReference type="GO" id="GO:0006457">
    <property type="term" value="P:protein folding"/>
    <property type="evidence" value="ECO:0007669"/>
    <property type="project" value="TreeGrafter"/>
</dbReference>
<protein>
    <recommendedName>
        <fullName evidence="2">Thioredoxin domain-containing protein</fullName>
    </recommendedName>
</protein>
<sequence>MLVEAIVACIVVSFFIVGYYIWTGIPPGARLVEQVRPIDTGLEDHQSTCMFFYVPWCPHCKTAKAAWASLKQVVKNENLQYGGKTVSFQDVNGDVDKGKTALYAIRAYPTFKLQTKDKLYEMVGPPTVTNFRSFLKQALGDEKSSH</sequence>